<evidence type="ECO:0000313" key="3">
    <source>
        <dbReference type="Proteomes" id="UP001558652"/>
    </source>
</evidence>
<sequence>MTVNGWVRLMWEDEKLTWNPSDYGGLATLHLADHEIWEPDVVLYNSAVGNNVDHYGNTHCLAYPNGRILWVPPAQFSFFCDMDLTRWPFDTHTCSMKLGSWTYSGEQLDLQTDETRVDVKVVVSEWDVVDVTKKRSSTYYACCTEPYVDIEFNVTVKRHSPSYHAVVINPAIGKIYYFYDHKN</sequence>
<dbReference type="SUPFAM" id="SSF63712">
    <property type="entry name" value="Nicotinic receptor ligand binding domain-like"/>
    <property type="match status" value="1"/>
</dbReference>
<dbReference type="FunFam" id="2.70.170.10:FF:000028">
    <property type="entry name" value="AcetylCholine Receptor"/>
    <property type="match status" value="1"/>
</dbReference>
<protein>
    <recommendedName>
        <fullName evidence="1">Neurotransmitter-gated ion-channel ligand-binding domain-containing protein</fullName>
    </recommendedName>
</protein>
<dbReference type="PRINTS" id="PR00252">
    <property type="entry name" value="NRIONCHANNEL"/>
</dbReference>
<dbReference type="InterPro" id="IPR006201">
    <property type="entry name" value="Neur_channel"/>
</dbReference>
<gene>
    <name evidence="2" type="ORF">AAG570_003497</name>
</gene>
<reference evidence="2 3" key="1">
    <citation type="submission" date="2024-07" db="EMBL/GenBank/DDBJ databases">
        <title>Chromosome-level genome assembly of the water stick insect Ranatra chinensis (Heteroptera: Nepidae).</title>
        <authorList>
            <person name="Liu X."/>
        </authorList>
    </citation>
    <scope>NUCLEOTIDE SEQUENCE [LARGE SCALE GENOMIC DNA]</scope>
    <source>
        <strain evidence="2">Cailab_2021Rc</strain>
        <tissue evidence="2">Muscle</tissue>
    </source>
</reference>
<evidence type="ECO:0000259" key="1">
    <source>
        <dbReference type="Pfam" id="PF02931"/>
    </source>
</evidence>
<name>A0ABD0Y4I0_9HEMI</name>
<dbReference type="PANTHER" id="PTHR18945">
    <property type="entry name" value="NEUROTRANSMITTER GATED ION CHANNEL"/>
    <property type="match status" value="1"/>
</dbReference>
<feature type="domain" description="Neurotransmitter-gated ion-channel ligand-binding" evidence="1">
    <location>
        <begin position="1"/>
        <end position="159"/>
    </location>
</feature>
<dbReference type="AlphaFoldDB" id="A0ABD0Y4I0"/>
<dbReference type="Gene3D" id="2.70.170.10">
    <property type="entry name" value="Neurotransmitter-gated ion-channel ligand-binding domain"/>
    <property type="match status" value="1"/>
</dbReference>
<proteinExistence type="predicted"/>
<accession>A0ABD0Y4I0</accession>
<dbReference type="EMBL" id="JBFDAA010000014">
    <property type="protein sequence ID" value="KAL1122091.1"/>
    <property type="molecule type" value="Genomic_DNA"/>
</dbReference>
<dbReference type="InterPro" id="IPR036734">
    <property type="entry name" value="Neur_chan_lig-bd_sf"/>
</dbReference>
<dbReference type="Proteomes" id="UP001558652">
    <property type="component" value="Unassembled WGS sequence"/>
</dbReference>
<dbReference type="CDD" id="cd18997">
    <property type="entry name" value="LGIC_ECD_nAChR"/>
    <property type="match status" value="1"/>
</dbReference>
<dbReference type="Pfam" id="PF02931">
    <property type="entry name" value="Neur_chan_LBD"/>
    <property type="match status" value="1"/>
</dbReference>
<organism evidence="2 3">
    <name type="scientific">Ranatra chinensis</name>
    <dbReference type="NCBI Taxonomy" id="642074"/>
    <lineage>
        <taxon>Eukaryota</taxon>
        <taxon>Metazoa</taxon>
        <taxon>Ecdysozoa</taxon>
        <taxon>Arthropoda</taxon>
        <taxon>Hexapoda</taxon>
        <taxon>Insecta</taxon>
        <taxon>Pterygota</taxon>
        <taxon>Neoptera</taxon>
        <taxon>Paraneoptera</taxon>
        <taxon>Hemiptera</taxon>
        <taxon>Heteroptera</taxon>
        <taxon>Panheteroptera</taxon>
        <taxon>Nepomorpha</taxon>
        <taxon>Nepidae</taxon>
        <taxon>Ranatrinae</taxon>
        <taxon>Ranatra</taxon>
    </lineage>
</organism>
<dbReference type="InterPro" id="IPR006202">
    <property type="entry name" value="Neur_chan_lig-bd"/>
</dbReference>
<evidence type="ECO:0000313" key="2">
    <source>
        <dbReference type="EMBL" id="KAL1122091.1"/>
    </source>
</evidence>
<comment type="caution">
    <text evidence="2">The sequence shown here is derived from an EMBL/GenBank/DDBJ whole genome shotgun (WGS) entry which is preliminary data.</text>
</comment>
<keyword evidence="3" id="KW-1185">Reference proteome</keyword>